<feature type="non-terminal residue" evidence="1">
    <location>
        <position position="65"/>
    </location>
</feature>
<sequence length="65" mass="7786">KSVVRVHPHENVFREEKVTLTCDIQETRDWWYNWYKDGNCRGSLYSLYSNPYHSEFSEGVKLTVS</sequence>
<dbReference type="Gene3D" id="2.60.40.10">
    <property type="entry name" value="Immunoglobulins"/>
    <property type="match status" value="1"/>
</dbReference>
<accession>A0ABD0MKU4</accession>
<evidence type="ECO:0000313" key="1">
    <source>
        <dbReference type="EMBL" id="KAL0149271.1"/>
    </source>
</evidence>
<feature type="non-terminal residue" evidence="1">
    <location>
        <position position="1"/>
    </location>
</feature>
<dbReference type="InterPro" id="IPR013783">
    <property type="entry name" value="Ig-like_fold"/>
</dbReference>
<dbReference type="Proteomes" id="UP001529510">
    <property type="component" value="Unassembled WGS sequence"/>
</dbReference>
<comment type="caution">
    <text evidence="1">The sequence shown here is derived from an EMBL/GenBank/DDBJ whole genome shotgun (WGS) entry which is preliminary data.</text>
</comment>
<protein>
    <submittedName>
        <fullName evidence="1">Uncharacterized protein</fullName>
    </submittedName>
</protein>
<name>A0ABD0MKU4_CIRMR</name>
<dbReference type="InterPro" id="IPR036179">
    <property type="entry name" value="Ig-like_dom_sf"/>
</dbReference>
<proteinExistence type="predicted"/>
<dbReference type="AlphaFoldDB" id="A0ABD0MKU4"/>
<evidence type="ECO:0000313" key="2">
    <source>
        <dbReference type="Proteomes" id="UP001529510"/>
    </source>
</evidence>
<gene>
    <name evidence="1" type="ORF">M9458_055505</name>
</gene>
<keyword evidence="2" id="KW-1185">Reference proteome</keyword>
<reference evidence="1 2" key="1">
    <citation type="submission" date="2024-05" db="EMBL/GenBank/DDBJ databases">
        <title>Genome sequencing and assembly of Indian major carp, Cirrhinus mrigala (Hamilton, 1822).</title>
        <authorList>
            <person name="Mohindra V."/>
            <person name="Chowdhury L.M."/>
            <person name="Lal K."/>
            <person name="Jena J.K."/>
        </authorList>
    </citation>
    <scope>NUCLEOTIDE SEQUENCE [LARGE SCALE GENOMIC DNA]</scope>
    <source>
        <strain evidence="1">CM1030</strain>
        <tissue evidence="1">Blood</tissue>
    </source>
</reference>
<dbReference type="EMBL" id="JAMKFB020000485">
    <property type="protein sequence ID" value="KAL0149271.1"/>
    <property type="molecule type" value="Genomic_DNA"/>
</dbReference>
<organism evidence="1 2">
    <name type="scientific">Cirrhinus mrigala</name>
    <name type="common">Mrigala</name>
    <dbReference type="NCBI Taxonomy" id="683832"/>
    <lineage>
        <taxon>Eukaryota</taxon>
        <taxon>Metazoa</taxon>
        <taxon>Chordata</taxon>
        <taxon>Craniata</taxon>
        <taxon>Vertebrata</taxon>
        <taxon>Euteleostomi</taxon>
        <taxon>Actinopterygii</taxon>
        <taxon>Neopterygii</taxon>
        <taxon>Teleostei</taxon>
        <taxon>Ostariophysi</taxon>
        <taxon>Cypriniformes</taxon>
        <taxon>Cyprinidae</taxon>
        <taxon>Labeoninae</taxon>
        <taxon>Labeonini</taxon>
        <taxon>Cirrhinus</taxon>
    </lineage>
</organism>
<dbReference type="SUPFAM" id="SSF48726">
    <property type="entry name" value="Immunoglobulin"/>
    <property type="match status" value="1"/>
</dbReference>